<proteinExistence type="inferred from homology"/>
<dbReference type="Pfam" id="PF01121">
    <property type="entry name" value="CoaE"/>
    <property type="match status" value="1"/>
</dbReference>
<evidence type="ECO:0008006" key="6">
    <source>
        <dbReference type="Google" id="ProtNLM"/>
    </source>
</evidence>
<protein>
    <recommendedName>
        <fullName evidence="6">Dephospho-CoA kinase</fullName>
    </recommendedName>
</protein>
<dbReference type="Proteomes" id="UP000623687">
    <property type="component" value="Unassembled WGS sequence"/>
</dbReference>
<dbReference type="PROSITE" id="PS51219">
    <property type="entry name" value="DPCK"/>
    <property type="match status" value="1"/>
</dbReference>
<dbReference type="RefSeq" id="XP_036636183.1">
    <property type="nucleotide sequence ID" value="XM_036770338.1"/>
</dbReference>
<gene>
    <name evidence="4" type="ORF">PC9H_000683</name>
</gene>
<dbReference type="InterPro" id="IPR001977">
    <property type="entry name" value="Depp_CoAkinase"/>
</dbReference>
<evidence type="ECO:0000256" key="2">
    <source>
        <dbReference type="ARBA" id="ARBA00022741"/>
    </source>
</evidence>
<dbReference type="VEuPathDB" id="FungiDB:PC9H_000683"/>
<dbReference type="HAMAP" id="MF_00376">
    <property type="entry name" value="Dephospho_CoA_kinase"/>
    <property type="match status" value="1"/>
</dbReference>
<dbReference type="GO" id="GO:0004140">
    <property type="term" value="F:dephospho-CoA kinase activity"/>
    <property type="evidence" value="ECO:0007669"/>
    <property type="project" value="InterPro"/>
</dbReference>
<dbReference type="AlphaFoldDB" id="A0A8H7A4M9"/>
<dbReference type="FunFam" id="3.40.50.300:FF:000485">
    <property type="entry name" value="Dephospho-CoA kinase CAB5"/>
    <property type="match status" value="1"/>
</dbReference>
<keyword evidence="2" id="KW-0547">Nucleotide-binding</keyword>
<sequence>MGSMWGAVVGLTGGIATGKSTVSKLVGEAGIPIIDADVLARKVVEPGTRTLKRIVAEFGADILLADGQLDRKKLGAIVFGDEGKRRALNGIVHPAVRWEMFVGVVKCWIRGHRVCVLDVPLLIEGGLWKWVGKVAVVYCPREVQLQRLMRRDSSTEAEALARLNSQLSIEEKVGYADYVVDNSGEMGALEGQVSRFVSEIEGGGWVWVPPICSWLRRSHPRSATRG</sequence>
<dbReference type="GO" id="GO:0005737">
    <property type="term" value="C:cytoplasm"/>
    <property type="evidence" value="ECO:0007669"/>
    <property type="project" value="UniProtKB-ARBA"/>
</dbReference>
<dbReference type="CDD" id="cd02022">
    <property type="entry name" value="DPCK"/>
    <property type="match status" value="1"/>
</dbReference>
<keyword evidence="5" id="KW-1185">Reference proteome</keyword>
<dbReference type="NCBIfam" id="TIGR00152">
    <property type="entry name" value="dephospho-CoA kinase"/>
    <property type="match status" value="1"/>
</dbReference>
<dbReference type="Gene3D" id="3.40.50.300">
    <property type="entry name" value="P-loop containing nucleotide triphosphate hydrolases"/>
    <property type="match status" value="1"/>
</dbReference>
<dbReference type="GO" id="GO:0015937">
    <property type="term" value="P:coenzyme A biosynthetic process"/>
    <property type="evidence" value="ECO:0007669"/>
    <property type="project" value="InterPro"/>
</dbReference>
<comment type="caution">
    <text evidence="4">The sequence shown here is derived from an EMBL/GenBank/DDBJ whole genome shotgun (WGS) entry which is preliminary data.</text>
</comment>
<accession>A0A8H7A4M9</accession>
<dbReference type="GeneID" id="59370524"/>
<evidence type="ECO:0000256" key="1">
    <source>
        <dbReference type="ARBA" id="ARBA00009018"/>
    </source>
</evidence>
<dbReference type="EMBL" id="JACETU010000001">
    <property type="protein sequence ID" value="KAF7440339.1"/>
    <property type="molecule type" value="Genomic_DNA"/>
</dbReference>
<dbReference type="GO" id="GO:0005524">
    <property type="term" value="F:ATP binding"/>
    <property type="evidence" value="ECO:0007669"/>
    <property type="project" value="UniProtKB-KW"/>
</dbReference>
<comment type="similarity">
    <text evidence="1">Belongs to the CoaE family.</text>
</comment>
<evidence type="ECO:0000313" key="5">
    <source>
        <dbReference type="Proteomes" id="UP000623687"/>
    </source>
</evidence>
<dbReference type="InterPro" id="IPR027417">
    <property type="entry name" value="P-loop_NTPase"/>
</dbReference>
<keyword evidence="3" id="KW-0067">ATP-binding</keyword>
<dbReference type="SUPFAM" id="SSF52540">
    <property type="entry name" value="P-loop containing nucleoside triphosphate hydrolases"/>
    <property type="match status" value="1"/>
</dbReference>
<reference evidence="4" key="1">
    <citation type="submission" date="2019-07" db="EMBL/GenBank/DDBJ databases">
        <authorList>
            <person name="Palmer J.M."/>
        </authorList>
    </citation>
    <scope>NUCLEOTIDE SEQUENCE</scope>
    <source>
        <strain evidence="4">PC9</strain>
    </source>
</reference>
<evidence type="ECO:0000313" key="4">
    <source>
        <dbReference type="EMBL" id="KAF7440339.1"/>
    </source>
</evidence>
<evidence type="ECO:0000256" key="3">
    <source>
        <dbReference type="ARBA" id="ARBA00022840"/>
    </source>
</evidence>
<dbReference type="PANTHER" id="PTHR10695:SF46">
    <property type="entry name" value="BIFUNCTIONAL COENZYME A SYNTHASE-RELATED"/>
    <property type="match status" value="1"/>
</dbReference>
<dbReference type="OrthoDB" id="247245at2759"/>
<name>A0A8H7A4M9_PLEOS</name>
<organism evidence="4 5">
    <name type="scientific">Pleurotus ostreatus</name>
    <name type="common">Oyster mushroom</name>
    <name type="synonym">White-rot fungus</name>
    <dbReference type="NCBI Taxonomy" id="5322"/>
    <lineage>
        <taxon>Eukaryota</taxon>
        <taxon>Fungi</taxon>
        <taxon>Dikarya</taxon>
        <taxon>Basidiomycota</taxon>
        <taxon>Agaricomycotina</taxon>
        <taxon>Agaricomycetes</taxon>
        <taxon>Agaricomycetidae</taxon>
        <taxon>Agaricales</taxon>
        <taxon>Pleurotineae</taxon>
        <taxon>Pleurotaceae</taxon>
        <taxon>Pleurotus</taxon>
    </lineage>
</organism>
<dbReference type="PANTHER" id="PTHR10695">
    <property type="entry name" value="DEPHOSPHO-COA KINASE-RELATED"/>
    <property type="match status" value="1"/>
</dbReference>